<gene>
    <name evidence="1" type="ORF">IEE_03939</name>
</gene>
<dbReference type="RefSeq" id="WP_002201305.1">
    <property type="nucleotide sequence ID" value="NZ_JH791996.1"/>
</dbReference>
<dbReference type="PATRIC" id="fig|1053189.3.peg.4010"/>
<name>J8AUH6_BACCE</name>
<dbReference type="AlphaFoldDB" id="J8AUH6"/>
<evidence type="ECO:0008006" key="3">
    <source>
        <dbReference type="Google" id="ProtNLM"/>
    </source>
</evidence>
<comment type="caution">
    <text evidence="1">The sequence shown here is derived from an EMBL/GenBank/DDBJ whole genome shotgun (WGS) entry which is preliminary data.</text>
</comment>
<sequence length="343" mass="39547">MAYKVTSSERLRPSGAEYETKALLYLMNFRNDSNDIYFFIVDFFNDLTGMDRMGRKLWDIQSKGAKTSSPKAIGRELVTLFKNFRSELDFSYYLLFLGGVSNTVRIDNSLNIFDISNIKPTSINKIKEGLLEESKEKTYINFESITDEEINAFLHKVQFIVDDKKPSEYVKSIVKIHSKIIPNEETLTAIFNEIRDQQSSKKNTGVVENLTIETSFEALDYYRHLTSSEIKLLVLGRIINRNPFEKGIPFSFIPTLDKAPVEKRKVVLEDCQLSLSRALFNKNCADDFWSLFENIYTTISLNPNDNINIIFKKLDPVLVDKCFNFDAISLKYFISIVKDGVQE</sequence>
<evidence type="ECO:0000313" key="1">
    <source>
        <dbReference type="EMBL" id="EJQ42374.1"/>
    </source>
</evidence>
<dbReference type="EMBL" id="AHDJ01000034">
    <property type="protein sequence ID" value="EJQ42374.1"/>
    <property type="molecule type" value="Genomic_DNA"/>
</dbReference>
<protein>
    <recommendedName>
        <fullName evidence="3">CD-NTase associated protein 4-like DNA endonuclease domain-containing protein</fullName>
    </recommendedName>
</protein>
<dbReference type="Proteomes" id="UP000006600">
    <property type="component" value="Unassembled WGS sequence"/>
</dbReference>
<organism evidence="1 2">
    <name type="scientific">Bacillus cereus BAG5X1-1</name>
    <dbReference type="NCBI Taxonomy" id="1053189"/>
    <lineage>
        <taxon>Bacteria</taxon>
        <taxon>Bacillati</taxon>
        <taxon>Bacillota</taxon>
        <taxon>Bacilli</taxon>
        <taxon>Bacillales</taxon>
        <taxon>Bacillaceae</taxon>
        <taxon>Bacillus</taxon>
        <taxon>Bacillus cereus group</taxon>
    </lineage>
</organism>
<evidence type="ECO:0000313" key="2">
    <source>
        <dbReference type="Proteomes" id="UP000006600"/>
    </source>
</evidence>
<reference evidence="1 2" key="1">
    <citation type="submission" date="2012-04" db="EMBL/GenBank/DDBJ databases">
        <title>The Genome Sequence of Bacillus cereus BAG5X1-1.</title>
        <authorList>
            <consortium name="The Broad Institute Genome Sequencing Platform"/>
            <consortium name="The Broad Institute Genome Sequencing Center for Infectious Disease"/>
            <person name="Feldgarden M."/>
            <person name="Van der Auwera G.A."/>
            <person name="Mahillon J."/>
            <person name="Duprez V."/>
            <person name="Timmery S."/>
            <person name="Mattelet C."/>
            <person name="Dierick K."/>
            <person name="Sun M."/>
            <person name="Yu Z."/>
            <person name="Zhu L."/>
            <person name="Hu X."/>
            <person name="Shank E.B."/>
            <person name="Swiecicka I."/>
            <person name="Hansen B.M."/>
            <person name="Andrup L."/>
            <person name="Young S.K."/>
            <person name="Zeng Q."/>
            <person name="Gargeya S."/>
            <person name="Fitzgerald M."/>
            <person name="Haas B."/>
            <person name="Abouelleil A."/>
            <person name="Alvarado L."/>
            <person name="Arachchi H.M."/>
            <person name="Berlin A."/>
            <person name="Chapman S.B."/>
            <person name="Goldberg J."/>
            <person name="Griggs A."/>
            <person name="Gujja S."/>
            <person name="Hansen M."/>
            <person name="Howarth C."/>
            <person name="Imamovic A."/>
            <person name="Larimer J."/>
            <person name="McCowen C."/>
            <person name="Montmayeur A."/>
            <person name="Murphy C."/>
            <person name="Neiman D."/>
            <person name="Pearson M."/>
            <person name="Priest M."/>
            <person name="Roberts A."/>
            <person name="Saif S."/>
            <person name="Shea T."/>
            <person name="Sisk P."/>
            <person name="Sykes S."/>
            <person name="Wortman J."/>
            <person name="Nusbaum C."/>
            <person name="Birren B."/>
        </authorList>
    </citation>
    <scope>NUCLEOTIDE SEQUENCE [LARGE SCALE GENOMIC DNA]</scope>
    <source>
        <strain evidence="1 2">BAG5X1-1</strain>
    </source>
</reference>
<proteinExistence type="predicted"/>
<accession>J8AUH6</accession>
<dbReference type="HOGENOM" id="CLU_810905_0_0_9"/>